<sequence>MAAKQERPGEIQHFPRNIDNWPGVKSPANLNTPVRNAISRYTCARLQPRDNCITIYNHRREPKSRIHNKYRKCRGPEPAVTLAPAPHSVPVSPPAQDKRPGSKMAAASGSCREVASLRLLKAGAGKPGEVHLQVISVIIVGFSVIKRGVPTIVTTRDEEVYISLSVFVAPQTVQELADALVQVLEEIPQETIRRLIRSMPRRYREQMGQVSVWSILWGIINYMDNDDSRIRGTLCPSLIGRGNFYDIIVAMATIMTSTSILCPSLNQKLLPLCTTMYAWQNRINAGIRQWNYFSTEELLVYDTMNYRWCENIGRAHRSNNVMLLVDLKREIWYQKCYDPVCRAQNFKSKLFPLPPEVCLPYILKEEEEGSLTWDENGNITEIKQDLLLVEELAVGKSWECCIDDAAIVEAAEDAELVDAADRSLENWSVEETDIPDELLLQAVDAHCTFDKT</sequence>
<keyword evidence="4" id="KW-0808">Transferase</keyword>
<dbReference type="EC" id="2.7.7.7" evidence="2"/>
<keyword evidence="11" id="KW-1185">Reference proteome</keyword>
<evidence type="ECO:0000256" key="5">
    <source>
        <dbReference type="ARBA" id="ARBA00026139"/>
    </source>
</evidence>
<dbReference type="CDD" id="cd22256">
    <property type="entry name" value="PrimPol_RBD"/>
    <property type="match status" value="1"/>
</dbReference>
<evidence type="ECO:0000256" key="9">
    <source>
        <dbReference type="SAM" id="MobiDB-lite"/>
    </source>
</evidence>
<gene>
    <name evidence="10" type="ORF">RIMI_LOCUS9479022</name>
</gene>
<evidence type="ECO:0000256" key="7">
    <source>
        <dbReference type="ARBA" id="ARBA00044768"/>
    </source>
</evidence>
<comment type="catalytic activity">
    <reaction evidence="6">
        <text>ssDNA + n NTP = ssDNA/pppN(pN)n-1 hybrid + (n-1) diphosphate.</text>
        <dbReference type="EC" id="2.7.7.102"/>
    </reaction>
</comment>
<comment type="similarity">
    <text evidence="1">Belongs to the eukaryotic-type primase small subunit family.</text>
</comment>
<keyword evidence="4" id="KW-0548">Nucleotidyltransferase</keyword>
<keyword evidence="3" id="KW-0804">Transcription</keyword>
<evidence type="ECO:0000256" key="8">
    <source>
        <dbReference type="ARBA" id="ARBA00047303"/>
    </source>
</evidence>
<feature type="region of interest" description="Disordered" evidence="9">
    <location>
        <begin position="1"/>
        <end position="25"/>
    </location>
</feature>
<evidence type="ECO:0000256" key="6">
    <source>
        <dbReference type="ARBA" id="ARBA00044677"/>
    </source>
</evidence>
<organism evidence="10 11">
    <name type="scientific">Ranitomeya imitator</name>
    <name type="common">mimic poison frog</name>
    <dbReference type="NCBI Taxonomy" id="111125"/>
    <lineage>
        <taxon>Eukaryota</taxon>
        <taxon>Metazoa</taxon>
        <taxon>Chordata</taxon>
        <taxon>Craniata</taxon>
        <taxon>Vertebrata</taxon>
        <taxon>Euteleostomi</taxon>
        <taxon>Amphibia</taxon>
        <taxon>Batrachia</taxon>
        <taxon>Anura</taxon>
        <taxon>Neobatrachia</taxon>
        <taxon>Hyloidea</taxon>
        <taxon>Dendrobatidae</taxon>
        <taxon>Dendrobatinae</taxon>
        <taxon>Ranitomeya</taxon>
    </lineage>
</organism>
<keyword evidence="3" id="KW-0240">DNA-directed RNA polymerase</keyword>
<comment type="catalytic activity">
    <reaction evidence="8">
        <text>DNA(n) + a 2'-deoxyribonucleoside 5'-triphosphate = DNA(n+1) + diphosphate</text>
        <dbReference type="Rhea" id="RHEA:22508"/>
        <dbReference type="Rhea" id="RHEA-COMP:17339"/>
        <dbReference type="Rhea" id="RHEA-COMP:17340"/>
        <dbReference type="ChEBI" id="CHEBI:33019"/>
        <dbReference type="ChEBI" id="CHEBI:61560"/>
        <dbReference type="ChEBI" id="CHEBI:173112"/>
        <dbReference type="EC" id="2.7.7.7"/>
    </reaction>
    <physiologicalReaction direction="left-to-right" evidence="8">
        <dbReference type="Rhea" id="RHEA:22509"/>
    </physiologicalReaction>
</comment>
<dbReference type="PANTHER" id="PTHR31399:SF0">
    <property type="entry name" value="DNA-DIRECTED PRIMASE_POLYMERASE PROTEIN"/>
    <property type="match status" value="1"/>
</dbReference>
<dbReference type="PANTHER" id="PTHR31399">
    <property type="entry name" value="DNA-DIRECTED PRIMASE / POLYMERASE PROTEIN"/>
    <property type="match status" value="1"/>
</dbReference>
<evidence type="ECO:0000256" key="3">
    <source>
        <dbReference type="ARBA" id="ARBA00022478"/>
    </source>
</evidence>
<evidence type="ECO:0000256" key="2">
    <source>
        <dbReference type="ARBA" id="ARBA00012417"/>
    </source>
</evidence>
<evidence type="ECO:0000313" key="10">
    <source>
        <dbReference type="EMBL" id="CAJ0942114.1"/>
    </source>
</evidence>
<keyword evidence="4" id="KW-0239">DNA-directed DNA polymerase</keyword>
<evidence type="ECO:0000256" key="1">
    <source>
        <dbReference type="ARBA" id="ARBA00009762"/>
    </source>
</evidence>
<evidence type="ECO:0000313" key="11">
    <source>
        <dbReference type="Proteomes" id="UP001176940"/>
    </source>
</evidence>
<dbReference type="InterPro" id="IPR044917">
    <property type="entry name" value="PRIMPOL"/>
</dbReference>
<reference evidence="10" key="1">
    <citation type="submission" date="2023-07" db="EMBL/GenBank/DDBJ databases">
        <authorList>
            <person name="Stuckert A."/>
        </authorList>
    </citation>
    <scope>NUCLEOTIDE SEQUENCE</scope>
</reference>
<dbReference type="Pfam" id="PF03121">
    <property type="entry name" value="Herpes_UL52"/>
    <property type="match status" value="1"/>
</dbReference>
<accession>A0ABN9LI05</accession>
<dbReference type="EMBL" id="CAUEEQ010019704">
    <property type="protein sequence ID" value="CAJ0942114.1"/>
    <property type="molecule type" value="Genomic_DNA"/>
</dbReference>
<protein>
    <recommendedName>
        <fullName evidence="5">DNA-directed primase/polymerase protein</fullName>
        <ecNumber evidence="7">2.7.7.102</ecNumber>
        <ecNumber evidence="2">2.7.7.7</ecNumber>
    </recommendedName>
</protein>
<name>A0ABN9LI05_9NEOB</name>
<evidence type="ECO:0000256" key="4">
    <source>
        <dbReference type="ARBA" id="ARBA00022932"/>
    </source>
</evidence>
<feature type="compositionally biased region" description="Basic and acidic residues" evidence="9">
    <location>
        <begin position="1"/>
        <end position="10"/>
    </location>
</feature>
<comment type="caution">
    <text evidence="10">The sequence shown here is derived from an EMBL/GenBank/DDBJ whole genome shotgun (WGS) entry which is preliminary data.</text>
</comment>
<dbReference type="EC" id="2.7.7.102" evidence="7"/>
<feature type="region of interest" description="Disordered" evidence="9">
    <location>
        <begin position="81"/>
        <end position="106"/>
    </location>
</feature>
<dbReference type="Proteomes" id="UP001176940">
    <property type="component" value="Unassembled WGS sequence"/>
</dbReference>
<proteinExistence type="inferred from homology"/>